<comment type="cofactor">
    <cofactor evidence="1">
        <name>FMN</name>
        <dbReference type="ChEBI" id="CHEBI:58210"/>
    </cofactor>
</comment>
<dbReference type="AlphaFoldDB" id="A0A1I4CI30"/>
<evidence type="ECO:0000256" key="5">
    <source>
        <dbReference type="ARBA" id="ARBA00022857"/>
    </source>
</evidence>
<dbReference type="Proteomes" id="UP000198851">
    <property type="component" value="Unassembled WGS sequence"/>
</dbReference>
<dbReference type="InterPro" id="IPR000415">
    <property type="entry name" value="Nitroreductase-like"/>
</dbReference>
<dbReference type="CDD" id="cd02149">
    <property type="entry name" value="NfsB-like"/>
    <property type="match status" value="1"/>
</dbReference>
<dbReference type="STRING" id="1280847.SAMN04488036_102244"/>
<protein>
    <submittedName>
        <fullName evidence="8">Nitroreductase</fullName>
    </submittedName>
</protein>
<proteinExistence type="inferred from homology"/>
<keyword evidence="9" id="KW-1185">Reference proteome</keyword>
<keyword evidence="5" id="KW-0521">NADP</keyword>
<evidence type="ECO:0000256" key="6">
    <source>
        <dbReference type="ARBA" id="ARBA00023002"/>
    </source>
</evidence>
<evidence type="ECO:0000259" key="7">
    <source>
        <dbReference type="Pfam" id="PF00881"/>
    </source>
</evidence>
<dbReference type="EMBL" id="FOSZ01000002">
    <property type="protein sequence ID" value="SFK79939.1"/>
    <property type="molecule type" value="Genomic_DNA"/>
</dbReference>
<evidence type="ECO:0000313" key="8">
    <source>
        <dbReference type="EMBL" id="SFK79939.1"/>
    </source>
</evidence>
<keyword evidence="4" id="KW-0288">FMN</keyword>
<accession>A0A1I4CI30</accession>
<dbReference type="InterPro" id="IPR033878">
    <property type="entry name" value="NfsB-like"/>
</dbReference>
<dbReference type="Gene3D" id="3.40.109.10">
    <property type="entry name" value="NADH Oxidase"/>
    <property type="match status" value="1"/>
</dbReference>
<evidence type="ECO:0000256" key="3">
    <source>
        <dbReference type="ARBA" id="ARBA00022630"/>
    </source>
</evidence>
<sequence length="223" mass="24918">MVSAGGVQGKMTMSTLKELMDWRYATKKMDPAKSVSEENVEAILEAIRMAPTSSGTQPFEVFVVTNDDMREKIRKVGWDQSQITEGSHLLVFAAWDNYSAERIDAVRAHMEELRGENPMLGQYYENLKSVYLPREETVNHDHAARQAYIALGFAMLAAAELGVDSCPMEGFDANAVDEIMGLKELGLKSVTLLPLGYRQEGADWLLPMPKVRKAKDEMIKKIG</sequence>
<dbReference type="Pfam" id="PF00881">
    <property type="entry name" value="Nitroreductase"/>
    <property type="match status" value="1"/>
</dbReference>
<keyword evidence="3" id="KW-0285">Flavoprotein</keyword>
<evidence type="ECO:0000256" key="2">
    <source>
        <dbReference type="ARBA" id="ARBA00007118"/>
    </source>
</evidence>
<dbReference type="PANTHER" id="PTHR43673:SF2">
    <property type="entry name" value="NITROREDUCTASE"/>
    <property type="match status" value="1"/>
</dbReference>
<name>A0A1I4CI30_9RHOB</name>
<dbReference type="InterPro" id="IPR029479">
    <property type="entry name" value="Nitroreductase"/>
</dbReference>
<feature type="domain" description="Nitroreductase" evidence="7">
    <location>
        <begin position="22"/>
        <end position="197"/>
    </location>
</feature>
<reference evidence="9" key="1">
    <citation type="submission" date="2016-10" db="EMBL/GenBank/DDBJ databases">
        <authorList>
            <person name="Varghese N."/>
            <person name="Submissions S."/>
        </authorList>
    </citation>
    <scope>NUCLEOTIDE SEQUENCE [LARGE SCALE GENOMIC DNA]</scope>
    <source>
        <strain evidence="9">DSM 28453</strain>
    </source>
</reference>
<dbReference type="PANTHER" id="PTHR43673">
    <property type="entry name" value="NAD(P)H NITROREDUCTASE YDGI-RELATED"/>
    <property type="match status" value="1"/>
</dbReference>
<keyword evidence="6" id="KW-0560">Oxidoreductase</keyword>
<dbReference type="GO" id="GO:0016491">
    <property type="term" value="F:oxidoreductase activity"/>
    <property type="evidence" value="ECO:0007669"/>
    <property type="project" value="UniProtKB-KW"/>
</dbReference>
<gene>
    <name evidence="8" type="ORF">SAMN04488036_102244</name>
</gene>
<evidence type="ECO:0000313" key="9">
    <source>
        <dbReference type="Proteomes" id="UP000198851"/>
    </source>
</evidence>
<dbReference type="SUPFAM" id="SSF55469">
    <property type="entry name" value="FMN-dependent nitroreductase-like"/>
    <property type="match status" value="1"/>
</dbReference>
<organism evidence="8 9">
    <name type="scientific">Shimia haliotis</name>
    <dbReference type="NCBI Taxonomy" id="1280847"/>
    <lineage>
        <taxon>Bacteria</taxon>
        <taxon>Pseudomonadati</taxon>
        <taxon>Pseudomonadota</taxon>
        <taxon>Alphaproteobacteria</taxon>
        <taxon>Rhodobacterales</taxon>
        <taxon>Roseobacteraceae</taxon>
    </lineage>
</organism>
<evidence type="ECO:0000256" key="1">
    <source>
        <dbReference type="ARBA" id="ARBA00001917"/>
    </source>
</evidence>
<evidence type="ECO:0000256" key="4">
    <source>
        <dbReference type="ARBA" id="ARBA00022643"/>
    </source>
</evidence>
<comment type="similarity">
    <text evidence="2">Belongs to the nitroreductase family.</text>
</comment>